<dbReference type="PANTHER" id="PTHR43790">
    <property type="entry name" value="CARBOHYDRATE TRANSPORT ATP-BINDING PROTEIN MG119-RELATED"/>
    <property type="match status" value="1"/>
</dbReference>
<accession>A0A242NWZ4</accession>
<keyword evidence="7" id="KW-0547">Nucleotide-binding</keyword>
<evidence type="ECO:0000256" key="3">
    <source>
        <dbReference type="ARBA" id="ARBA00022448"/>
    </source>
</evidence>
<dbReference type="SUPFAM" id="SSF52540">
    <property type="entry name" value="P-loop containing nucleoside triphosphate hydrolases"/>
    <property type="match status" value="2"/>
</dbReference>
<dbReference type="FunFam" id="3.40.50.300:FF:000126">
    <property type="entry name" value="Galactose/methyl galactoside import ATP-binding protein MglA"/>
    <property type="match status" value="1"/>
</dbReference>
<keyword evidence="4" id="KW-1003">Cell membrane</keyword>
<comment type="subcellular location">
    <subcellularLocation>
        <location evidence="2">Cell inner membrane</location>
    </subcellularLocation>
    <subcellularLocation>
        <location evidence="1">Cell membrane</location>
        <topology evidence="1">Peripheral membrane protein</topology>
    </subcellularLocation>
</comment>
<keyword evidence="6" id="KW-0677">Repeat</keyword>
<evidence type="ECO:0000256" key="6">
    <source>
        <dbReference type="ARBA" id="ARBA00022737"/>
    </source>
</evidence>
<evidence type="ECO:0000256" key="7">
    <source>
        <dbReference type="ARBA" id="ARBA00022741"/>
    </source>
</evidence>
<evidence type="ECO:0000313" key="13">
    <source>
        <dbReference type="Proteomes" id="UP000194968"/>
    </source>
</evidence>
<dbReference type="InterPro" id="IPR017871">
    <property type="entry name" value="ABC_transporter-like_CS"/>
</dbReference>
<protein>
    <submittedName>
        <fullName evidence="12">D-xylose ABC transporter ATP-binding protein</fullName>
    </submittedName>
</protein>
<dbReference type="SMART" id="SM00382">
    <property type="entry name" value="AAA"/>
    <property type="match status" value="2"/>
</dbReference>
<dbReference type="GeneID" id="99745038"/>
<dbReference type="Gene3D" id="3.40.50.300">
    <property type="entry name" value="P-loop containing nucleotide triphosphate hydrolases"/>
    <property type="match status" value="2"/>
</dbReference>
<organism evidence="12 13">
    <name type="scientific">Gilliamella apis</name>
    <dbReference type="NCBI Taxonomy" id="1970738"/>
    <lineage>
        <taxon>Bacteria</taxon>
        <taxon>Pseudomonadati</taxon>
        <taxon>Pseudomonadota</taxon>
        <taxon>Gammaproteobacteria</taxon>
        <taxon>Orbales</taxon>
        <taxon>Orbaceae</taxon>
        <taxon>Gilliamella</taxon>
    </lineage>
</organism>
<dbReference type="AlphaFoldDB" id="A0A242NWZ4"/>
<keyword evidence="10" id="KW-0472">Membrane</keyword>
<evidence type="ECO:0000259" key="11">
    <source>
        <dbReference type="PROSITE" id="PS50893"/>
    </source>
</evidence>
<dbReference type="PANTHER" id="PTHR43790:SF3">
    <property type="entry name" value="D-ALLOSE IMPORT ATP-BINDING PROTEIN ALSA-RELATED"/>
    <property type="match status" value="1"/>
</dbReference>
<dbReference type="GO" id="GO:0005886">
    <property type="term" value="C:plasma membrane"/>
    <property type="evidence" value="ECO:0007669"/>
    <property type="project" value="UniProtKB-SubCell"/>
</dbReference>
<keyword evidence="8 12" id="KW-0067">ATP-binding</keyword>
<name>A0A242NWZ4_9GAMM</name>
<dbReference type="GO" id="GO:0015749">
    <property type="term" value="P:monosaccharide transmembrane transport"/>
    <property type="evidence" value="ECO:0007669"/>
    <property type="project" value="UniProtKB-ARBA"/>
</dbReference>
<evidence type="ECO:0000256" key="5">
    <source>
        <dbReference type="ARBA" id="ARBA00022597"/>
    </source>
</evidence>
<dbReference type="CDD" id="cd03215">
    <property type="entry name" value="ABC_Carb_Monos_II"/>
    <property type="match status" value="1"/>
</dbReference>
<dbReference type="PROSITE" id="PS50893">
    <property type="entry name" value="ABC_TRANSPORTER_2"/>
    <property type="match status" value="2"/>
</dbReference>
<evidence type="ECO:0000256" key="1">
    <source>
        <dbReference type="ARBA" id="ARBA00004202"/>
    </source>
</evidence>
<sequence>MEQVALQLSHIEKKFAGVHALKDMHFNLKQCEVHGLLGENGAGKSTLIKIIGGIYKPDAGEIKINGKTEIINGIKDAQARGINVIHQEIVLVPYISVYENIFLGREPRTRMGFKDHRQMITKAKIMMESMGLTIDVLRPVHELTIAQQQLIEIVKAISFNVRILIMDEPTSSLTDKEVEQLFIMIKKLTEHNVSIIYISHRMDELFTITDRITVIRDGSYIDTVNTKQTNIDELVKLMVGRNLNNYYQRHYQQNGERLLEVKNLSKKGVFNNVNFHLKKGEILGFAGLMGAGRSEIMQAVFGADRYDSGEIYFDNQLVKLKSPQDAIDIGIALVPEDRKKQGLILGNSIAFNLTLTVLKQFMHGCFVNQQKQKDIIQYYINKLNIKTPDADKIVGQLSGGNQQKVVIAKWLATKPKIIILDEPTRGIDIGAKAEIYQIIDELCASGMAIIMISSELPEIINMCDRVCVVANGQIQGELSQSELTQEKIMKLATGRA</sequence>
<dbReference type="InterPro" id="IPR050107">
    <property type="entry name" value="ABC_carbohydrate_import_ATPase"/>
</dbReference>
<evidence type="ECO:0000256" key="4">
    <source>
        <dbReference type="ARBA" id="ARBA00022475"/>
    </source>
</evidence>
<dbReference type="FunFam" id="3.40.50.300:FF:000127">
    <property type="entry name" value="Ribose import ATP-binding protein RbsA"/>
    <property type="match status" value="1"/>
</dbReference>
<dbReference type="OrthoDB" id="9775490at2"/>
<evidence type="ECO:0000256" key="8">
    <source>
        <dbReference type="ARBA" id="ARBA00022840"/>
    </source>
</evidence>
<proteinExistence type="predicted"/>
<dbReference type="PROSITE" id="PS00211">
    <property type="entry name" value="ABC_TRANSPORTER_1"/>
    <property type="match status" value="1"/>
</dbReference>
<feature type="domain" description="ABC transporter" evidence="11">
    <location>
        <begin position="253"/>
        <end position="496"/>
    </location>
</feature>
<dbReference type="InterPro" id="IPR003439">
    <property type="entry name" value="ABC_transporter-like_ATP-bd"/>
</dbReference>
<reference evidence="12 13" key="1">
    <citation type="submission" date="2017-03" db="EMBL/GenBank/DDBJ databases">
        <title>Comparative genomics of honeybee gut symbionts reveal geographically distinct and subgroup specific antibiotic resistance.</title>
        <authorList>
            <person name="Ludvigsen J."/>
            <person name="Porcellato D."/>
            <person name="Labee-Lund T.M."/>
            <person name="Amdam G.V."/>
            <person name="Rudi K."/>
        </authorList>
    </citation>
    <scope>NUCLEOTIDE SEQUENCE [LARGE SCALE GENOMIC DNA]</scope>
    <source>
        <strain evidence="12 13">A-4-12</strain>
    </source>
</reference>
<dbReference type="CDD" id="cd03216">
    <property type="entry name" value="ABC_Carb_Monos_I"/>
    <property type="match status" value="1"/>
</dbReference>
<evidence type="ECO:0000313" key="12">
    <source>
        <dbReference type="EMBL" id="OTQ53293.1"/>
    </source>
</evidence>
<keyword evidence="3" id="KW-0813">Transport</keyword>
<dbReference type="GO" id="GO:0005524">
    <property type="term" value="F:ATP binding"/>
    <property type="evidence" value="ECO:0007669"/>
    <property type="project" value="UniProtKB-KW"/>
</dbReference>
<dbReference type="RefSeq" id="WP_065651131.1">
    <property type="nucleotide sequence ID" value="NZ_CP132382.1"/>
</dbReference>
<dbReference type="InterPro" id="IPR003593">
    <property type="entry name" value="AAA+_ATPase"/>
</dbReference>
<dbReference type="Pfam" id="PF00005">
    <property type="entry name" value="ABC_tran"/>
    <property type="match status" value="2"/>
</dbReference>
<dbReference type="EMBL" id="NASK01000063">
    <property type="protein sequence ID" value="OTQ53293.1"/>
    <property type="molecule type" value="Genomic_DNA"/>
</dbReference>
<evidence type="ECO:0000256" key="10">
    <source>
        <dbReference type="ARBA" id="ARBA00023136"/>
    </source>
</evidence>
<keyword evidence="9" id="KW-1278">Translocase</keyword>
<dbReference type="Proteomes" id="UP000194968">
    <property type="component" value="Unassembled WGS sequence"/>
</dbReference>
<feature type="domain" description="ABC transporter" evidence="11">
    <location>
        <begin position="6"/>
        <end position="242"/>
    </location>
</feature>
<keyword evidence="5" id="KW-0762">Sugar transport</keyword>
<dbReference type="GO" id="GO:0016887">
    <property type="term" value="F:ATP hydrolysis activity"/>
    <property type="evidence" value="ECO:0007669"/>
    <property type="project" value="InterPro"/>
</dbReference>
<dbReference type="InterPro" id="IPR027417">
    <property type="entry name" value="P-loop_NTPase"/>
</dbReference>
<comment type="caution">
    <text evidence="12">The sequence shown here is derived from an EMBL/GenBank/DDBJ whole genome shotgun (WGS) entry which is preliminary data.</text>
</comment>
<evidence type="ECO:0000256" key="2">
    <source>
        <dbReference type="ARBA" id="ARBA00004533"/>
    </source>
</evidence>
<evidence type="ECO:0000256" key="9">
    <source>
        <dbReference type="ARBA" id="ARBA00022967"/>
    </source>
</evidence>
<gene>
    <name evidence="12" type="ORF">B6D06_01110</name>
</gene>